<organism evidence="2 3">
    <name type="scientific">Mycena rosella</name>
    <name type="common">Pink bonnet</name>
    <name type="synonym">Agaricus rosellus</name>
    <dbReference type="NCBI Taxonomy" id="1033263"/>
    <lineage>
        <taxon>Eukaryota</taxon>
        <taxon>Fungi</taxon>
        <taxon>Dikarya</taxon>
        <taxon>Basidiomycota</taxon>
        <taxon>Agaricomycotina</taxon>
        <taxon>Agaricomycetes</taxon>
        <taxon>Agaricomycetidae</taxon>
        <taxon>Agaricales</taxon>
        <taxon>Marasmiineae</taxon>
        <taxon>Mycenaceae</taxon>
        <taxon>Mycena</taxon>
    </lineage>
</organism>
<dbReference type="Proteomes" id="UP001221757">
    <property type="component" value="Unassembled WGS sequence"/>
</dbReference>
<evidence type="ECO:0000313" key="2">
    <source>
        <dbReference type="EMBL" id="KAJ7703714.1"/>
    </source>
</evidence>
<keyword evidence="1" id="KW-0812">Transmembrane</keyword>
<dbReference type="AlphaFoldDB" id="A0AAD7GRK3"/>
<reference evidence="2" key="1">
    <citation type="submission" date="2023-03" db="EMBL/GenBank/DDBJ databases">
        <title>Massive genome expansion in bonnet fungi (Mycena s.s.) driven by repeated elements and novel gene families across ecological guilds.</title>
        <authorList>
            <consortium name="Lawrence Berkeley National Laboratory"/>
            <person name="Harder C.B."/>
            <person name="Miyauchi S."/>
            <person name="Viragh M."/>
            <person name="Kuo A."/>
            <person name="Thoen E."/>
            <person name="Andreopoulos B."/>
            <person name="Lu D."/>
            <person name="Skrede I."/>
            <person name="Drula E."/>
            <person name="Henrissat B."/>
            <person name="Morin E."/>
            <person name="Kohler A."/>
            <person name="Barry K."/>
            <person name="LaButti K."/>
            <person name="Morin E."/>
            <person name="Salamov A."/>
            <person name="Lipzen A."/>
            <person name="Mereny Z."/>
            <person name="Hegedus B."/>
            <person name="Baldrian P."/>
            <person name="Stursova M."/>
            <person name="Weitz H."/>
            <person name="Taylor A."/>
            <person name="Grigoriev I.V."/>
            <person name="Nagy L.G."/>
            <person name="Martin F."/>
            <person name="Kauserud H."/>
        </authorList>
    </citation>
    <scope>NUCLEOTIDE SEQUENCE</scope>
    <source>
        <strain evidence="2">CBHHK067</strain>
    </source>
</reference>
<keyword evidence="3" id="KW-1185">Reference proteome</keyword>
<dbReference type="EMBL" id="JARKIE010000012">
    <property type="protein sequence ID" value="KAJ7703714.1"/>
    <property type="molecule type" value="Genomic_DNA"/>
</dbReference>
<evidence type="ECO:0000313" key="3">
    <source>
        <dbReference type="Proteomes" id="UP001221757"/>
    </source>
</evidence>
<name>A0AAD7GRK3_MYCRO</name>
<keyword evidence="1" id="KW-0472">Membrane</keyword>
<comment type="caution">
    <text evidence="2">The sequence shown here is derived from an EMBL/GenBank/DDBJ whole genome shotgun (WGS) entry which is preliminary data.</text>
</comment>
<accession>A0AAD7GRK3</accession>
<protein>
    <submittedName>
        <fullName evidence="2">Uncharacterized protein</fullName>
    </submittedName>
</protein>
<sequence>MVRASTTGKAAAVKKKPSNRIKTPITKAKPAKKKAAQGGLNTCCVVMEEHLEHVARPTLRAADFRPYDLGGRLLVKFLTLLNTEDLLAGPVIAVADASFLCISLSIWALDSKRQQRRLSEYSGCLKDLGLIPYILPTFKCRAPAPPAPHTQHAAAAFLCTLDFSLLLPAGAWLSTTALLTTPPPPRARRPPLAGAAARGEGLPLRVLSRRTQQLK</sequence>
<evidence type="ECO:0000256" key="1">
    <source>
        <dbReference type="SAM" id="Phobius"/>
    </source>
</evidence>
<gene>
    <name evidence="2" type="ORF">B0H17DRAFT_1175812</name>
</gene>
<keyword evidence="1" id="KW-1133">Transmembrane helix</keyword>
<proteinExistence type="predicted"/>
<feature type="transmembrane region" description="Helical" evidence="1">
    <location>
        <begin position="87"/>
        <end position="109"/>
    </location>
</feature>